<dbReference type="InterPro" id="IPR018490">
    <property type="entry name" value="cNMP-bd_dom_sf"/>
</dbReference>
<dbReference type="AlphaFoldDB" id="A0A6I4U7F6"/>
<evidence type="ECO:0000256" key="2">
    <source>
        <dbReference type="ARBA" id="ARBA00023125"/>
    </source>
</evidence>
<evidence type="ECO:0000259" key="4">
    <source>
        <dbReference type="PROSITE" id="PS51063"/>
    </source>
</evidence>
<keyword evidence="2" id="KW-0238">DNA-binding</keyword>
<dbReference type="OrthoDB" id="667966at2"/>
<dbReference type="EMBL" id="WTYR01000001">
    <property type="protein sequence ID" value="MXP10755.1"/>
    <property type="molecule type" value="Genomic_DNA"/>
</dbReference>
<dbReference type="GO" id="GO:0003677">
    <property type="term" value="F:DNA binding"/>
    <property type="evidence" value="ECO:0007669"/>
    <property type="project" value="UniProtKB-KW"/>
</dbReference>
<dbReference type="RefSeq" id="WP_160617321.1">
    <property type="nucleotide sequence ID" value="NZ_WTYR01000001.1"/>
</dbReference>
<keyword evidence="6" id="KW-1185">Reference proteome</keyword>
<dbReference type="CDD" id="cd00092">
    <property type="entry name" value="HTH_CRP"/>
    <property type="match status" value="1"/>
</dbReference>
<dbReference type="Gene3D" id="1.10.10.10">
    <property type="entry name" value="Winged helix-like DNA-binding domain superfamily/Winged helix DNA-binding domain"/>
    <property type="match status" value="1"/>
</dbReference>
<dbReference type="InterPro" id="IPR018335">
    <property type="entry name" value="Tscrpt_reg_HTH_Crp-type_CS"/>
</dbReference>
<protein>
    <submittedName>
        <fullName evidence="5">Helix-turn-helix domain-containing protein</fullName>
    </submittedName>
</protein>
<dbReference type="PRINTS" id="PR00034">
    <property type="entry name" value="HTHCRP"/>
</dbReference>
<dbReference type="Pfam" id="PF13545">
    <property type="entry name" value="HTH_Crp_2"/>
    <property type="match status" value="1"/>
</dbReference>
<dbReference type="SUPFAM" id="SSF51206">
    <property type="entry name" value="cAMP-binding domain-like"/>
    <property type="match status" value="1"/>
</dbReference>
<evidence type="ECO:0000313" key="5">
    <source>
        <dbReference type="EMBL" id="MXP10755.1"/>
    </source>
</evidence>
<sequence>MIHVNDGAGFGRQGRAMFSSGSIPQQARSTPDSRSLFDRFAATIFQDALTDVVRARFRALARNFDVSAGNAALSSVEHDRICYLASGATKLVAQASNGREQVIAFHFAGELISIPARSAHDYALCALKDCELVVFSADEFLALANREPGLAGPVLERALAALARCREQSIALGRKTAQERVASFLVTIAGRIGRAEAGGCVIDLPMSRRDIGDSLGLTIETVSRQFGELRDRGLLETSGRSIVRLPDPAGLDALAGHLTHAA</sequence>
<dbReference type="Pfam" id="PF00027">
    <property type="entry name" value="cNMP_binding"/>
    <property type="match status" value="1"/>
</dbReference>
<dbReference type="InterPro" id="IPR012318">
    <property type="entry name" value="HTH_CRP"/>
</dbReference>
<gene>
    <name evidence="5" type="ORF">GRI68_11250</name>
</gene>
<dbReference type="GO" id="GO:0003700">
    <property type="term" value="F:DNA-binding transcription factor activity"/>
    <property type="evidence" value="ECO:0007669"/>
    <property type="project" value="InterPro"/>
</dbReference>
<reference evidence="5 6" key="1">
    <citation type="submission" date="2019-12" db="EMBL/GenBank/DDBJ databases">
        <title>Genomic-based taxomic classification of the family Erythrobacteraceae.</title>
        <authorList>
            <person name="Xu L."/>
        </authorList>
    </citation>
    <scope>NUCLEOTIDE SEQUENCE [LARGE SCALE GENOMIC DNA]</scope>
    <source>
        <strain evidence="5 6">LMG 29519</strain>
    </source>
</reference>
<dbReference type="PROSITE" id="PS51063">
    <property type="entry name" value="HTH_CRP_2"/>
    <property type="match status" value="1"/>
</dbReference>
<dbReference type="FunFam" id="1.10.10.10:FF:000028">
    <property type="entry name" value="Fumarate/nitrate reduction transcriptional regulator Fnr"/>
    <property type="match status" value="1"/>
</dbReference>
<name>A0A6I4U7F6_9SPHN</name>
<dbReference type="InterPro" id="IPR036390">
    <property type="entry name" value="WH_DNA-bd_sf"/>
</dbReference>
<organism evidence="5 6">
    <name type="scientific">Alteriqipengyuania halimionae</name>
    <dbReference type="NCBI Taxonomy" id="1926630"/>
    <lineage>
        <taxon>Bacteria</taxon>
        <taxon>Pseudomonadati</taxon>
        <taxon>Pseudomonadota</taxon>
        <taxon>Alphaproteobacteria</taxon>
        <taxon>Sphingomonadales</taxon>
        <taxon>Erythrobacteraceae</taxon>
        <taxon>Alteriqipengyuania</taxon>
    </lineage>
</organism>
<comment type="caution">
    <text evidence="5">The sequence shown here is derived from an EMBL/GenBank/DDBJ whole genome shotgun (WGS) entry which is preliminary data.</text>
</comment>
<dbReference type="Proteomes" id="UP000429229">
    <property type="component" value="Unassembled WGS sequence"/>
</dbReference>
<dbReference type="PROSITE" id="PS00042">
    <property type="entry name" value="HTH_CRP_1"/>
    <property type="match status" value="1"/>
</dbReference>
<evidence type="ECO:0000313" key="6">
    <source>
        <dbReference type="Proteomes" id="UP000429229"/>
    </source>
</evidence>
<proteinExistence type="predicted"/>
<evidence type="ECO:0000256" key="3">
    <source>
        <dbReference type="ARBA" id="ARBA00023163"/>
    </source>
</evidence>
<feature type="domain" description="HTH crp-type" evidence="4">
    <location>
        <begin position="175"/>
        <end position="249"/>
    </location>
</feature>
<dbReference type="Gene3D" id="2.60.120.10">
    <property type="entry name" value="Jelly Rolls"/>
    <property type="match status" value="1"/>
</dbReference>
<dbReference type="SUPFAM" id="SSF46785">
    <property type="entry name" value="Winged helix' DNA-binding domain"/>
    <property type="match status" value="1"/>
</dbReference>
<keyword evidence="3" id="KW-0804">Transcription</keyword>
<evidence type="ECO:0000256" key="1">
    <source>
        <dbReference type="ARBA" id="ARBA00023015"/>
    </source>
</evidence>
<dbReference type="InterPro" id="IPR036388">
    <property type="entry name" value="WH-like_DNA-bd_sf"/>
</dbReference>
<accession>A0A6I4U7F6</accession>
<dbReference type="CDD" id="cd00038">
    <property type="entry name" value="CAP_ED"/>
    <property type="match status" value="1"/>
</dbReference>
<dbReference type="InterPro" id="IPR000595">
    <property type="entry name" value="cNMP-bd_dom"/>
</dbReference>
<dbReference type="SMART" id="SM00419">
    <property type="entry name" value="HTH_CRP"/>
    <property type="match status" value="1"/>
</dbReference>
<keyword evidence="1" id="KW-0805">Transcription regulation</keyword>
<dbReference type="InterPro" id="IPR014710">
    <property type="entry name" value="RmlC-like_jellyroll"/>
</dbReference>